<dbReference type="Proteomes" id="UP000054011">
    <property type="component" value="Unassembled WGS sequence"/>
</dbReference>
<dbReference type="Gene3D" id="2.40.128.630">
    <property type="match status" value="1"/>
</dbReference>
<dbReference type="InterPro" id="IPR015943">
    <property type="entry name" value="WD40/YVTN_repeat-like_dom_sf"/>
</dbReference>
<dbReference type="SUPFAM" id="SSF50998">
    <property type="entry name" value="Quinoprotein alcohol dehydrogenase-like"/>
    <property type="match status" value="1"/>
</dbReference>
<dbReference type="EMBL" id="LNSV01000021">
    <property type="protein sequence ID" value="KUH38780.1"/>
    <property type="molecule type" value="Genomic_DNA"/>
</dbReference>
<comment type="caution">
    <text evidence="2">The sequence shown here is derived from an EMBL/GenBank/DDBJ whole genome shotgun (WGS) entry which is preliminary data.</text>
</comment>
<evidence type="ECO:0000313" key="3">
    <source>
        <dbReference type="Proteomes" id="UP000054011"/>
    </source>
</evidence>
<organism evidence="2 3">
    <name type="scientific">Streptomyces kanasensis</name>
    <dbReference type="NCBI Taxonomy" id="936756"/>
    <lineage>
        <taxon>Bacteria</taxon>
        <taxon>Bacillati</taxon>
        <taxon>Actinomycetota</taxon>
        <taxon>Actinomycetes</taxon>
        <taxon>Kitasatosporales</taxon>
        <taxon>Streptomycetaceae</taxon>
        <taxon>Streptomyces</taxon>
    </lineage>
</organism>
<evidence type="ECO:0000313" key="2">
    <source>
        <dbReference type="EMBL" id="KUH38780.1"/>
    </source>
</evidence>
<evidence type="ECO:0008006" key="4">
    <source>
        <dbReference type="Google" id="ProtNLM"/>
    </source>
</evidence>
<protein>
    <recommendedName>
        <fullName evidence="4">PQQ-binding-like beta-propeller repeat protein</fullName>
    </recommendedName>
</protein>
<dbReference type="Gene3D" id="2.130.10.10">
    <property type="entry name" value="YVTN repeat-like/Quinoprotein amine dehydrogenase"/>
    <property type="match status" value="1"/>
</dbReference>
<keyword evidence="1" id="KW-0732">Signal</keyword>
<evidence type="ECO:0000256" key="1">
    <source>
        <dbReference type="SAM" id="SignalP"/>
    </source>
</evidence>
<dbReference type="STRING" id="936756.ATE80_10930"/>
<gene>
    <name evidence="2" type="ORF">ATE80_10930</name>
</gene>
<sequence length="651" mass="68105">MPFLAALLAVVSPMAPAHAAAAADCAGTGVERFGAASVSGAIVGAVVHEGRGYVVTRGQTPPILAEYDLATKKVVRQVPLTDWPGTVAPEGAWATVVSGGKIYIGTYPAPLLYRFDPATGKAQYLKTLGGARGTIWSLAAAPDGTIYAGTNPDGRVWEYDPADGAAKSWSLATGEHHVRAVAADATNVYAGLLDTKQLLAVNRSTGAVRVLAQGDTGFSTVSVGRTRLRAGSGSTLYDMKTDGSDVRKVSLGSNSADSIGVAPDYTAYISTRPAGHVFSYRTGDAAPTLVGTGKPQDETRHLAVDGTTLTGFAGSGGVWTMDLTTGRSAHTDLVAAGLAVGAERPHSILLHTDGTVWVGGHFGITVHDPAARTSRGIWVPGEPKAMARVGDRVYAALYPSGEILEIDPRDGDRVRSLGALGHGQQRPWDMEYDPTTGKLLVASVPPGPNLKGALTVIDPVARTMKVFVDVIRDQGLTTLSAGPNGVVYVGGDVLGGGTAVSTRSTAAVAAFDLATEKVLWETEPLPDNRTLQDVKVHDGLLYGVLKRNAGWFVLDLRTRQVLRHGTLSGYGEIEVHQGQVVASTYFGGGNVFLLGPGLAEPRKLATGLGDEWHTDPQLAFEPAGWHAWTLVGRQLARLRLDPACAPPLLTS</sequence>
<keyword evidence="3" id="KW-1185">Reference proteome</keyword>
<name>A0A117IWF4_9ACTN</name>
<accession>A0A117IWF4</accession>
<reference evidence="2 3" key="1">
    <citation type="submission" date="2015-11" db="EMBL/GenBank/DDBJ databases">
        <title>Genome-wide analysis reveals the secondary metabolome in Streptomyces kanasensis ZX01.</title>
        <authorList>
            <person name="Zhang G."/>
            <person name="Han L."/>
            <person name="Feng J."/>
            <person name="Zhang X."/>
        </authorList>
    </citation>
    <scope>NUCLEOTIDE SEQUENCE [LARGE SCALE GENOMIC DNA]</scope>
    <source>
        <strain evidence="2 3">ZX01</strain>
    </source>
</reference>
<dbReference type="SUPFAM" id="SSF75011">
    <property type="entry name" value="3-carboxy-cis,cis-mucoante lactonizing enzyme"/>
    <property type="match status" value="1"/>
</dbReference>
<feature type="signal peptide" evidence="1">
    <location>
        <begin position="1"/>
        <end position="19"/>
    </location>
</feature>
<dbReference type="AlphaFoldDB" id="A0A117IWF4"/>
<dbReference type="InterPro" id="IPR011047">
    <property type="entry name" value="Quinoprotein_ADH-like_sf"/>
</dbReference>
<proteinExistence type="predicted"/>
<feature type="chain" id="PRO_5007149061" description="PQQ-binding-like beta-propeller repeat protein" evidence="1">
    <location>
        <begin position="20"/>
        <end position="651"/>
    </location>
</feature>